<dbReference type="Proteomes" id="UP000190064">
    <property type="component" value="Unassembled WGS sequence"/>
</dbReference>
<evidence type="ECO:0000313" key="1">
    <source>
        <dbReference type="EMBL" id="OOV88076.1"/>
    </source>
</evidence>
<dbReference type="AlphaFoldDB" id="A0A1T1HE36"/>
<reference evidence="1" key="1">
    <citation type="submission" date="2017-02" db="EMBL/GenBank/DDBJ databases">
        <title>Draft Genome Sequence of the Salt Water Bacterium Oceanospirillum linum ATCC 11336.</title>
        <authorList>
            <person name="Trachtenberg A.M."/>
            <person name="Carney J.G."/>
            <person name="Linnane J.D."/>
            <person name="Rheaume B.A."/>
            <person name="Pitts N.L."/>
            <person name="Mykles D.L."/>
            <person name="Maclea K.S."/>
        </authorList>
    </citation>
    <scope>NUCLEOTIDE SEQUENCE [LARGE SCALE GENOMIC DNA]</scope>
    <source>
        <strain evidence="1">ATCC 11336</strain>
    </source>
</reference>
<gene>
    <name evidence="1" type="ORF">BTA35_0200515</name>
</gene>
<keyword evidence="2" id="KW-1185">Reference proteome</keyword>
<evidence type="ECO:0000313" key="2">
    <source>
        <dbReference type="Proteomes" id="UP000190064"/>
    </source>
</evidence>
<sequence length="170" mass="19315">MTLGFYHGFNKMFRPTYDIFDCEGNPVYADTKAIKKLIEDNVISDPTDRDGLERHLIHEGVLHANGHLLDGIALDRAKQEPLSVDIPPMEDEKRFVLAWSTLNKIPVRRGKSTRGVKLPIGQFPEGTPIIDIRRQLIPVFPEFDIEFAIEEGVNLMLIKRREALLQDPAA</sequence>
<comment type="caution">
    <text evidence="1">The sequence shown here is derived from an EMBL/GenBank/DDBJ whole genome shotgun (WGS) entry which is preliminary data.</text>
</comment>
<proteinExistence type="predicted"/>
<dbReference type="EMBL" id="MTSD02000001">
    <property type="protein sequence ID" value="OOV88076.1"/>
    <property type="molecule type" value="Genomic_DNA"/>
</dbReference>
<organism evidence="1 2">
    <name type="scientific">Oceanospirillum linum</name>
    <dbReference type="NCBI Taxonomy" id="966"/>
    <lineage>
        <taxon>Bacteria</taxon>
        <taxon>Pseudomonadati</taxon>
        <taxon>Pseudomonadota</taxon>
        <taxon>Gammaproteobacteria</taxon>
        <taxon>Oceanospirillales</taxon>
        <taxon>Oceanospirillaceae</taxon>
        <taxon>Oceanospirillum</taxon>
    </lineage>
</organism>
<name>A0A1T1HE36_OCELI</name>
<protein>
    <submittedName>
        <fullName evidence="1">Uncharacterized protein</fullName>
    </submittedName>
</protein>
<accession>A0A1T1HE36</accession>